<evidence type="ECO:0000313" key="2">
    <source>
        <dbReference type="EMBL" id="GJS77546.1"/>
    </source>
</evidence>
<comment type="caution">
    <text evidence="2">The sequence shown here is derived from an EMBL/GenBank/DDBJ whole genome shotgun (WGS) entry which is preliminary data.</text>
</comment>
<feature type="compositionally biased region" description="Polar residues" evidence="1">
    <location>
        <begin position="49"/>
        <end position="78"/>
    </location>
</feature>
<dbReference type="EMBL" id="BQNB010010455">
    <property type="protein sequence ID" value="GJS77546.1"/>
    <property type="molecule type" value="Genomic_DNA"/>
</dbReference>
<gene>
    <name evidence="2" type="ORF">Tco_0727427</name>
</gene>
<accession>A0ABQ4YJD1</accession>
<feature type="compositionally biased region" description="Acidic residues" evidence="1">
    <location>
        <begin position="430"/>
        <end position="439"/>
    </location>
</feature>
<reference evidence="2" key="1">
    <citation type="journal article" date="2022" name="Int. J. Mol. Sci.">
        <title>Draft Genome of Tanacetum Coccineum: Genomic Comparison of Closely Related Tanacetum-Family Plants.</title>
        <authorList>
            <person name="Yamashiro T."/>
            <person name="Shiraishi A."/>
            <person name="Nakayama K."/>
            <person name="Satake H."/>
        </authorList>
    </citation>
    <scope>NUCLEOTIDE SEQUENCE</scope>
</reference>
<keyword evidence="3" id="KW-1185">Reference proteome</keyword>
<evidence type="ECO:0000256" key="1">
    <source>
        <dbReference type="SAM" id="MobiDB-lite"/>
    </source>
</evidence>
<feature type="compositionally biased region" description="Basic and acidic residues" evidence="1">
    <location>
        <begin position="91"/>
        <end position="101"/>
    </location>
</feature>
<reference evidence="2" key="2">
    <citation type="submission" date="2022-01" db="EMBL/GenBank/DDBJ databases">
        <authorList>
            <person name="Yamashiro T."/>
            <person name="Shiraishi A."/>
            <person name="Satake H."/>
            <person name="Nakayama K."/>
        </authorList>
    </citation>
    <scope>NUCLEOTIDE SEQUENCE</scope>
</reference>
<proteinExistence type="predicted"/>
<protein>
    <submittedName>
        <fullName evidence="2">Uncharacterized protein</fullName>
    </submittedName>
</protein>
<name>A0ABQ4YJD1_9ASTR</name>
<feature type="region of interest" description="Disordered" evidence="1">
    <location>
        <begin position="1"/>
        <end position="144"/>
    </location>
</feature>
<sequence length="709" mass="79309">MLAICTVDEPVAFQAPKTKGKNPGAKTRRRKKQTSSNTKNPLSKFEVTQGGSSSKTAIGSPTGHSKETQSSSPKDLNPSQPPASTLVVAGMHKEFASRHDASPASTTKANPGKSDPNDLISQQQGIDKGTKNYSFDHITTGTNPHVLVEKTKSASEGLETILTKPATRKGPNYIEKEIAFAKDKFNTSLDLSSFDDAKKEIKLEDLSKLSRNYKLEQEKSKAKAEVALLSTQPSFPNVKKLTKLQVKSLSPKPSKLKSSHDFSTTLPTELKEFPSKFHDLTGEIKELKKYVHELEIKLLGDLKKFLQSWRAVEQASHKAGDQGVPSAGQAGTHPTKGEKNTKQATITQLFKQRTKKDAEKANLNQQPKPTITPKTKIIIQSIIPSIITTITTELQSPFLHNPPKSPPQPEGELIKKDKGKKAISSKEAEEKDVESDSDEANATGPMGESSKQKKLKKFDYVTEGGDHIHLTKEQIKEQKRIEESVKADLAKQEVEVGKEELVDLLGPITLNVYREDRTDVVIPDFKDSDLHLSEWREVVQACPNRKGAGWSIIYGQIKTRMDYLHKTEVELEINFSKPLSEQDPLDKLNDLARKKRKHADDIHDYFRSTKNFKSSVHYEDHSAGTVLNEPCLGMIMFNSIQRQDFVTIEDIGDFSNEMLYIVQEIFFRLHQGPGLDDHARTFNSLLLVEVDKKNLNPLKQMRPIEQLRQ</sequence>
<feature type="region of interest" description="Disordered" evidence="1">
    <location>
        <begin position="350"/>
        <end position="369"/>
    </location>
</feature>
<feature type="compositionally biased region" description="Polar residues" evidence="1">
    <location>
        <begin position="119"/>
        <end position="143"/>
    </location>
</feature>
<evidence type="ECO:0000313" key="3">
    <source>
        <dbReference type="Proteomes" id="UP001151760"/>
    </source>
</evidence>
<feature type="region of interest" description="Disordered" evidence="1">
    <location>
        <begin position="316"/>
        <end position="344"/>
    </location>
</feature>
<dbReference type="Proteomes" id="UP001151760">
    <property type="component" value="Unassembled WGS sequence"/>
</dbReference>
<feature type="region of interest" description="Disordered" evidence="1">
    <location>
        <begin position="397"/>
        <end position="455"/>
    </location>
</feature>
<organism evidence="2 3">
    <name type="scientific">Tanacetum coccineum</name>
    <dbReference type="NCBI Taxonomy" id="301880"/>
    <lineage>
        <taxon>Eukaryota</taxon>
        <taxon>Viridiplantae</taxon>
        <taxon>Streptophyta</taxon>
        <taxon>Embryophyta</taxon>
        <taxon>Tracheophyta</taxon>
        <taxon>Spermatophyta</taxon>
        <taxon>Magnoliopsida</taxon>
        <taxon>eudicotyledons</taxon>
        <taxon>Gunneridae</taxon>
        <taxon>Pentapetalae</taxon>
        <taxon>asterids</taxon>
        <taxon>campanulids</taxon>
        <taxon>Asterales</taxon>
        <taxon>Asteraceae</taxon>
        <taxon>Asteroideae</taxon>
        <taxon>Anthemideae</taxon>
        <taxon>Anthemidinae</taxon>
        <taxon>Tanacetum</taxon>
    </lineage>
</organism>